<reference evidence="2" key="1">
    <citation type="submission" date="2022-04" db="EMBL/GenBank/DDBJ databases">
        <title>A functionally conserved STORR gene fusion in Papaver species that diverged 16.8 million years ago.</title>
        <authorList>
            <person name="Catania T."/>
        </authorList>
    </citation>
    <scope>NUCLEOTIDE SEQUENCE</scope>
    <source>
        <strain evidence="2">S-188037</strain>
    </source>
</reference>
<feature type="compositionally biased region" description="Acidic residues" evidence="1">
    <location>
        <begin position="210"/>
        <end position="221"/>
    </location>
</feature>
<dbReference type="EMBL" id="JAJJMB010007708">
    <property type="protein sequence ID" value="KAI3927884.1"/>
    <property type="molecule type" value="Genomic_DNA"/>
</dbReference>
<feature type="compositionally biased region" description="Basic and acidic residues" evidence="1">
    <location>
        <begin position="100"/>
        <end position="110"/>
    </location>
</feature>
<feature type="compositionally biased region" description="Low complexity" evidence="1">
    <location>
        <begin position="273"/>
        <end position="285"/>
    </location>
</feature>
<gene>
    <name evidence="2" type="ORF">MKW98_023485</name>
</gene>
<evidence type="ECO:0000313" key="3">
    <source>
        <dbReference type="Proteomes" id="UP001202328"/>
    </source>
</evidence>
<feature type="compositionally biased region" description="Low complexity" evidence="1">
    <location>
        <begin position="54"/>
        <end position="68"/>
    </location>
</feature>
<comment type="caution">
    <text evidence="2">The sequence shown here is derived from an EMBL/GenBank/DDBJ whole genome shotgun (WGS) entry which is preliminary data.</text>
</comment>
<proteinExistence type="predicted"/>
<accession>A0AAD4SYV0</accession>
<feature type="compositionally biased region" description="Basic and acidic residues" evidence="1">
    <location>
        <begin position="200"/>
        <end position="209"/>
    </location>
</feature>
<feature type="region of interest" description="Disordered" evidence="1">
    <location>
        <begin position="1"/>
        <end position="30"/>
    </location>
</feature>
<sequence>MGCNESKHDVVIGNTVKTPPAPARKNSNTISVKKSKDLEVIPEITDDVNITAETTNSSPSLSTRSSSSLKNNANKTELAVATDNNPIVTSKDINTVNAEHGQHQQLKEEDPVPVVKSADDDSLNEVLTKEDNVVNDRHQRRLSGSSDHYFSSRKDEAAIKAIIAAAAAADNHYVEKEDVVEEFLDQDDDDQSNKSVSNHDNQEEKIKTDLEEEETKEEDVDDKNIIKNGTDGGDLNNVKPSEACLQEQELSEEPEVVTTITPTVDQEKERPITATKNSTTTNETT</sequence>
<protein>
    <submittedName>
        <fullName evidence="2">Uncharacterized protein</fullName>
    </submittedName>
</protein>
<name>A0AAD4SYV0_9MAGN</name>
<keyword evidence="3" id="KW-1185">Reference proteome</keyword>
<evidence type="ECO:0000256" key="1">
    <source>
        <dbReference type="SAM" id="MobiDB-lite"/>
    </source>
</evidence>
<feature type="region of interest" description="Disordered" evidence="1">
    <location>
        <begin position="183"/>
        <end position="285"/>
    </location>
</feature>
<dbReference type="AlphaFoldDB" id="A0AAD4SYV0"/>
<evidence type="ECO:0000313" key="2">
    <source>
        <dbReference type="EMBL" id="KAI3927884.1"/>
    </source>
</evidence>
<feature type="compositionally biased region" description="Basic and acidic residues" evidence="1">
    <location>
        <begin position="1"/>
        <end position="10"/>
    </location>
</feature>
<dbReference type="Proteomes" id="UP001202328">
    <property type="component" value="Unassembled WGS sequence"/>
</dbReference>
<organism evidence="2 3">
    <name type="scientific">Papaver atlanticum</name>
    <dbReference type="NCBI Taxonomy" id="357466"/>
    <lineage>
        <taxon>Eukaryota</taxon>
        <taxon>Viridiplantae</taxon>
        <taxon>Streptophyta</taxon>
        <taxon>Embryophyta</taxon>
        <taxon>Tracheophyta</taxon>
        <taxon>Spermatophyta</taxon>
        <taxon>Magnoliopsida</taxon>
        <taxon>Ranunculales</taxon>
        <taxon>Papaveraceae</taxon>
        <taxon>Papaveroideae</taxon>
        <taxon>Papaver</taxon>
    </lineage>
</organism>
<feature type="region of interest" description="Disordered" evidence="1">
    <location>
        <begin position="50"/>
        <end position="86"/>
    </location>
</feature>
<feature type="region of interest" description="Disordered" evidence="1">
    <location>
        <begin position="99"/>
        <end position="121"/>
    </location>
</feature>